<evidence type="ECO:0000259" key="9">
    <source>
        <dbReference type="PROSITE" id="PS50893"/>
    </source>
</evidence>
<evidence type="ECO:0000313" key="11">
    <source>
        <dbReference type="Proteomes" id="UP000569914"/>
    </source>
</evidence>
<keyword evidence="5" id="KW-0547">Nucleotide-binding</keyword>
<comment type="caution">
    <text evidence="10">The sequence shown here is derived from an EMBL/GenBank/DDBJ whole genome shotgun (WGS) entry which is preliminary data.</text>
</comment>
<dbReference type="RefSeq" id="WP_179750144.1">
    <property type="nucleotide sequence ID" value="NZ_JACCBU010000001.1"/>
</dbReference>
<dbReference type="GO" id="GO:0005886">
    <property type="term" value="C:plasma membrane"/>
    <property type="evidence" value="ECO:0007669"/>
    <property type="project" value="UniProtKB-SubCell"/>
</dbReference>
<keyword evidence="4" id="KW-1003">Cell membrane</keyword>
<dbReference type="Pfam" id="PF00005">
    <property type="entry name" value="ABC_tran"/>
    <property type="match status" value="2"/>
</dbReference>
<protein>
    <submittedName>
        <fullName evidence="10">Peptide/nickel transport system ATP-binding protein</fullName>
    </submittedName>
</protein>
<feature type="compositionally biased region" description="Polar residues" evidence="8">
    <location>
        <begin position="1"/>
        <end position="10"/>
    </location>
</feature>
<evidence type="ECO:0000256" key="6">
    <source>
        <dbReference type="ARBA" id="ARBA00022840"/>
    </source>
</evidence>
<dbReference type="GO" id="GO:0015833">
    <property type="term" value="P:peptide transport"/>
    <property type="evidence" value="ECO:0007669"/>
    <property type="project" value="InterPro"/>
</dbReference>
<dbReference type="EMBL" id="JACCBU010000001">
    <property type="protein sequence ID" value="NYE70569.1"/>
    <property type="molecule type" value="Genomic_DNA"/>
</dbReference>
<dbReference type="NCBIfam" id="NF007739">
    <property type="entry name" value="PRK10419.1"/>
    <property type="match status" value="2"/>
</dbReference>
<dbReference type="InterPro" id="IPR050388">
    <property type="entry name" value="ABC_Ni/Peptide_Import"/>
</dbReference>
<gene>
    <name evidence="10" type="ORF">BKA15_001898</name>
</gene>
<evidence type="ECO:0000256" key="3">
    <source>
        <dbReference type="ARBA" id="ARBA00022448"/>
    </source>
</evidence>
<evidence type="ECO:0000256" key="8">
    <source>
        <dbReference type="SAM" id="MobiDB-lite"/>
    </source>
</evidence>
<keyword evidence="6 10" id="KW-0067">ATP-binding</keyword>
<comment type="subcellular location">
    <subcellularLocation>
        <location evidence="1">Cell membrane</location>
        <topology evidence="1">Peripheral membrane protein</topology>
    </subcellularLocation>
</comment>
<feature type="region of interest" description="Disordered" evidence="8">
    <location>
        <begin position="1"/>
        <end position="25"/>
    </location>
</feature>
<dbReference type="PROSITE" id="PS50893">
    <property type="entry name" value="ABC_TRANSPORTER_2"/>
    <property type="match status" value="2"/>
</dbReference>
<keyword evidence="3" id="KW-0813">Transport</keyword>
<organism evidence="10 11">
    <name type="scientific">Microlunatus parietis</name>
    <dbReference type="NCBI Taxonomy" id="682979"/>
    <lineage>
        <taxon>Bacteria</taxon>
        <taxon>Bacillati</taxon>
        <taxon>Actinomycetota</taxon>
        <taxon>Actinomycetes</taxon>
        <taxon>Propionibacteriales</taxon>
        <taxon>Propionibacteriaceae</taxon>
        <taxon>Microlunatus</taxon>
    </lineage>
</organism>
<dbReference type="InterPro" id="IPR003439">
    <property type="entry name" value="ABC_transporter-like_ATP-bd"/>
</dbReference>
<accession>A0A7Y9I5C2</accession>
<dbReference type="GO" id="GO:0016887">
    <property type="term" value="F:ATP hydrolysis activity"/>
    <property type="evidence" value="ECO:0007669"/>
    <property type="project" value="InterPro"/>
</dbReference>
<evidence type="ECO:0000256" key="7">
    <source>
        <dbReference type="ARBA" id="ARBA00023136"/>
    </source>
</evidence>
<dbReference type="NCBIfam" id="TIGR01727">
    <property type="entry name" value="oligo_HPY"/>
    <property type="match status" value="2"/>
</dbReference>
<dbReference type="PANTHER" id="PTHR43297:SF2">
    <property type="entry name" value="DIPEPTIDE TRANSPORT ATP-BINDING PROTEIN DPPD"/>
    <property type="match status" value="1"/>
</dbReference>
<name>A0A7Y9I5C2_9ACTN</name>
<dbReference type="SUPFAM" id="SSF52540">
    <property type="entry name" value="P-loop containing nucleoside triphosphate hydrolases"/>
    <property type="match status" value="2"/>
</dbReference>
<feature type="domain" description="ABC transporter" evidence="9">
    <location>
        <begin position="26"/>
        <end position="275"/>
    </location>
</feature>
<dbReference type="CDD" id="cd03257">
    <property type="entry name" value="ABC_NikE_OppD_transporters"/>
    <property type="match status" value="2"/>
</dbReference>
<evidence type="ECO:0000256" key="1">
    <source>
        <dbReference type="ARBA" id="ARBA00004202"/>
    </source>
</evidence>
<evidence type="ECO:0000256" key="4">
    <source>
        <dbReference type="ARBA" id="ARBA00022475"/>
    </source>
</evidence>
<dbReference type="PROSITE" id="PS00211">
    <property type="entry name" value="ABC_TRANSPORTER_1"/>
    <property type="match status" value="2"/>
</dbReference>
<dbReference type="NCBIfam" id="NF008453">
    <property type="entry name" value="PRK11308.1"/>
    <property type="match status" value="2"/>
</dbReference>
<dbReference type="InterPro" id="IPR003593">
    <property type="entry name" value="AAA+_ATPase"/>
</dbReference>
<dbReference type="Proteomes" id="UP000569914">
    <property type="component" value="Unassembled WGS sequence"/>
</dbReference>
<reference evidence="10 11" key="1">
    <citation type="submission" date="2020-07" db="EMBL/GenBank/DDBJ databases">
        <title>Sequencing the genomes of 1000 actinobacteria strains.</title>
        <authorList>
            <person name="Klenk H.-P."/>
        </authorList>
    </citation>
    <scope>NUCLEOTIDE SEQUENCE [LARGE SCALE GENOMIC DNA]</scope>
    <source>
        <strain evidence="10 11">DSM 22083</strain>
    </source>
</reference>
<dbReference type="AlphaFoldDB" id="A0A7Y9I5C2"/>
<keyword evidence="11" id="KW-1185">Reference proteome</keyword>
<proteinExistence type="inferred from homology"/>
<dbReference type="GO" id="GO:0005524">
    <property type="term" value="F:ATP binding"/>
    <property type="evidence" value="ECO:0007669"/>
    <property type="project" value="UniProtKB-KW"/>
</dbReference>
<evidence type="ECO:0000256" key="5">
    <source>
        <dbReference type="ARBA" id="ARBA00022741"/>
    </source>
</evidence>
<sequence length="714" mass="76965">MTFSSPTTATDPSPGSGNGGPDGPLLSVRDLMVSFPSEAGRVDAVRGVSFDLQAGQTLGIVGESGSGKSVTSLAIMGLLADTARTGGSVKLNGRELLTLNDRQLSRIRGKEMSMIFQDPLSSLTPVYSVGQQLVEAIAAHHQVSKKDAWDRAVDLLQLVGIPNPKARVRSFPHEFSGGMRQRVVIAIAMANDPNLIIADEPTTALDVTIQAQILDVLEVAQEETGAAVIMITHDLGVIAGNADDVIVMYAGKPVEQAPVNELFYETRMPYSIGLLAAIPRVDVAEKTPLVPVKGNPPLLINLPPGCPFAPRCPIAIDECRQAEPELGEVAPLGLVDPAAPISDWGRHRAACIRSGEIREGMIDGEPIYPVPELPESELTETPRAHRKPMLEVSNLTKTFPLLRGALLKRRIGSVYAVNGISFDIREGETMAIVGESGCGKTTTLLEIMNLSEQPEGDLRVGGTSVAGLSGAATRKLRRDLQIVFQDPMGALDPRFTVFDIIAEPMRALNYGKGEVNDRVAELMELVGLDPAHSDRFPAAFSGGQRQRIGIARALATNPKVIVLDEPVSALDVSIQAGVINLLDELKVKLGLSYLFVAHDLSVVRHIADRVAVMYLGRFVEYGEIDAVFDNPQHPYTQALLSAIPVPDPVKERTRERILLTGDLPSPIDDSPGCRFASRCQLRVTLPEEQQHRCFSQTPELTGVEGVHTNACHFR</sequence>
<keyword evidence="7" id="KW-0472">Membrane</keyword>
<comment type="similarity">
    <text evidence="2">Belongs to the ABC transporter superfamily.</text>
</comment>
<dbReference type="PANTHER" id="PTHR43297">
    <property type="entry name" value="OLIGOPEPTIDE TRANSPORT ATP-BINDING PROTEIN APPD"/>
    <property type="match status" value="1"/>
</dbReference>
<dbReference type="FunFam" id="3.40.50.300:FF:000016">
    <property type="entry name" value="Oligopeptide ABC transporter ATP-binding component"/>
    <property type="match status" value="2"/>
</dbReference>
<evidence type="ECO:0000313" key="10">
    <source>
        <dbReference type="EMBL" id="NYE70569.1"/>
    </source>
</evidence>
<dbReference type="InterPro" id="IPR013563">
    <property type="entry name" value="Oligopep_ABC_C"/>
</dbReference>
<feature type="domain" description="ABC transporter" evidence="9">
    <location>
        <begin position="390"/>
        <end position="640"/>
    </location>
</feature>
<dbReference type="Pfam" id="PF08352">
    <property type="entry name" value="oligo_HPY"/>
    <property type="match status" value="2"/>
</dbReference>
<evidence type="ECO:0000256" key="2">
    <source>
        <dbReference type="ARBA" id="ARBA00005417"/>
    </source>
</evidence>
<dbReference type="Gene3D" id="3.40.50.300">
    <property type="entry name" value="P-loop containing nucleotide triphosphate hydrolases"/>
    <property type="match status" value="2"/>
</dbReference>
<dbReference type="InterPro" id="IPR027417">
    <property type="entry name" value="P-loop_NTPase"/>
</dbReference>
<dbReference type="InterPro" id="IPR017871">
    <property type="entry name" value="ABC_transporter-like_CS"/>
</dbReference>
<dbReference type="SMART" id="SM00382">
    <property type="entry name" value="AAA"/>
    <property type="match status" value="2"/>
</dbReference>